<keyword evidence="2" id="KW-1185">Reference proteome</keyword>
<proteinExistence type="predicted"/>
<dbReference type="Proteomes" id="UP001062846">
    <property type="component" value="Chromosome 6"/>
</dbReference>
<protein>
    <submittedName>
        <fullName evidence="1">Uncharacterized protein</fullName>
    </submittedName>
</protein>
<organism evidence="1 2">
    <name type="scientific">Rhododendron molle</name>
    <name type="common">Chinese azalea</name>
    <name type="synonym">Azalea mollis</name>
    <dbReference type="NCBI Taxonomy" id="49168"/>
    <lineage>
        <taxon>Eukaryota</taxon>
        <taxon>Viridiplantae</taxon>
        <taxon>Streptophyta</taxon>
        <taxon>Embryophyta</taxon>
        <taxon>Tracheophyta</taxon>
        <taxon>Spermatophyta</taxon>
        <taxon>Magnoliopsida</taxon>
        <taxon>eudicotyledons</taxon>
        <taxon>Gunneridae</taxon>
        <taxon>Pentapetalae</taxon>
        <taxon>asterids</taxon>
        <taxon>Ericales</taxon>
        <taxon>Ericaceae</taxon>
        <taxon>Ericoideae</taxon>
        <taxon>Rhodoreae</taxon>
        <taxon>Rhododendron</taxon>
    </lineage>
</organism>
<evidence type="ECO:0000313" key="2">
    <source>
        <dbReference type="Proteomes" id="UP001062846"/>
    </source>
</evidence>
<evidence type="ECO:0000313" key="1">
    <source>
        <dbReference type="EMBL" id="KAI8551205.1"/>
    </source>
</evidence>
<accession>A0ACC0ND99</accession>
<dbReference type="EMBL" id="CM046393">
    <property type="protein sequence ID" value="KAI8551205.1"/>
    <property type="molecule type" value="Genomic_DNA"/>
</dbReference>
<reference evidence="1" key="1">
    <citation type="submission" date="2022-02" db="EMBL/GenBank/DDBJ databases">
        <title>Plant Genome Project.</title>
        <authorList>
            <person name="Zhang R.-G."/>
        </authorList>
    </citation>
    <scope>NUCLEOTIDE SEQUENCE</scope>
    <source>
        <strain evidence="1">AT1</strain>
    </source>
</reference>
<gene>
    <name evidence="1" type="ORF">RHMOL_Rhmol06G0167200</name>
</gene>
<comment type="caution">
    <text evidence="1">The sequence shown here is derived from an EMBL/GenBank/DDBJ whole genome shotgun (WGS) entry which is preliminary data.</text>
</comment>
<sequence>MVDPIIGIRLCVDHNSTAEVKQKWKHKSIEHMLGILKPKKRGGKRKQKCVQFRSAVTIAALSSDQGINNTNEIILAEAQAIWGLDEARGVWDFEKTQGIGHDGEEEEVISRIAHMG</sequence>
<name>A0ACC0ND99_RHOML</name>